<comment type="function">
    <text evidence="6">Catalyzes the thiamine diphosphate-dependent decarboxylation of 2-oxoglutarate and the subsequent addition of the resulting succinic semialdehyde-thiamine pyrophosphate anion to isochorismate to yield 2-succinyl-5-enolpyruvyl-6-hydroxy-3-cyclohexene-1-carboxylate (SEPHCHC).</text>
</comment>
<dbReference type="InterPro" id="IPR012001">
    <property type="entry name" value="Thiamin_PyroP_enz_TPP-bd_dom"/>
</dbReference>
<dbReference type="GO" id="GO:0000287">
    <property type="term" value="F:magnesium ion binding"/>
    <property type="evidence" value="ECO:0007669"/>
    <property type="project" value="UniProtKB-UniRule"/>
</dbReference>
<dbReference type="GO" id="GO:0009234">
    <property type="term" value="P:menaquinone biosynthetic process"/>
    <property type="evidence" value="ECO:0007669"/>
    <property type="project" value="UniProtKB-UniRule"/>
</dbReference>
<dbReference type="InterPro" id="IPR029061">
    <property type="entry name" value="THDP-binding"/>
</dbReference>
<evidence type="ECO:0000313" key="10">
    <source>
        <dbReference type="Proteomes" id="UP000235363"/>
    </source>
</evidence>
<protein>
    <recommendedName>
        <fullName evidence="6">2-succinyl-5-enolpyruvyl-6-hydroxy-3-cyclohexene-1-carboxylate synthase</fullName>
        <shortName evidence="6">SEPHCHC synthase</shortName>
        <ecNumber evidence="6">2.2.1.9</ecNumber>
    </recommendedName>
    <alternativeName>
        <fullName evidence="6">Menaquinone biosynthesis protein MenD</fullName>
    </alternativeName>
</protein>
<feature type="compositionally biased region" description="Low complexity" evidence="7">
    <location>
        <begin position="8"/>
        <end position="24"/>
    </location>
</feature>
<dbReference type="GO" id="GO:0030145">
    <property type="term" value="F:manganese ion binding"/>
    <property type="evidence" value="ECO:0007669"/>
    <property type="project" value="UniProtKB-UniRule"/>
</dbReference>
<keyword evidence="4 6" id="KW-0786">Thiamine pyrophosphate</keyword>
<dbReference type="UniPathway" id="UPA00079"/>
<dbReference type="EC" id="2.2.1.9" evidence="6"/>
<comment type="subunit">
    <text evidence="6">Homodimer.</text>
</comment>
<dbReference type="HAMAP" id="MF_01659">
    <property type="entry name" value="MenD"/>
    <property type="match status" value="1"/>
</dbReference>
<evidence type="ECO:0000256" key="7">
    <source>
        <dbReference type="SAM" id="MobiDB-lite"/>
    </source>
</evidence>
<comment type="pathway">
    <text evidence="6">Quinol/quinone metabolism; 1,4-dihydroxy-2-naphthoate biosynthesis; 1,4-dihydroxy-2-naphthoate from chorismate: step 2/7.</text>
</comment>
<dbReference type="AlphaFoldDB" id="A0A2N6T148"/>
<dbReference type="Gene3D" id="3.40.50.970">
    <property type="match status" value="2"/>
</dbReference>
<evidence type="ECO:0000256" key="6">
    <source>
        <dbReference type="HAMAP-Rule" id="MF_01659"/>
    </source>
</evidence>
<comment type="cofactor">
    <cofactor evidence="6">
        <name>thiamine diphosphate</name>
        <dbReference type="ChEBI" id="CHEBI:58937"/>
    </cofactor>
    <text evidence="6">Binds 1 thiamine pyrophosphate per subunit.</text>
</comment>
<proteinExistence type="inferred from homology"/>
<evidence type="ECO:0000313" key="9">
    <source>
        <dbReference type="EMBL" id="PMC63032.1"/>
    </source>
</evidence>
<dbReference type="GO" id="GO:0070204">
    <property type="term" value="F:2-succinyl-5-enolpyruvyl-6-hydroxy-3-cyclohexene-1-carboxylic-acid synthase activity"/>
    <property type="evidence" value="ECO:0007669"/>
    <property type="project" value="UniProtKB-UniRule"/>
</dbReference>
<dbReference type="Proteomes" id="UP000235363">
    <property type="component" value="Unassembled WGS sequence"/>
</dbReference>
<accession>A0A2N6T148</accession>
<organism evidence="9 10">
    <name type="scientific">Corynebacterium xerosis</name>
    <dbReference type="NCBI Taxonomy" id="1725"/>
    <lineage>
        <taxon>Bacteria</taxon>
        <taxon>Bacillati</taxon>
        <taxon>Actinomycetota</taxon>
        <taxon>Actinomycetes</taxon>
        <taxon>Mycobacteriales</taxon>
        <taxon>Corynebacteriaceae</taxon>
        <taxon>Corynebacterium</taxon>
    </lineage>
</organism>
<comment type="pathway">
    <text evidence="6">Quinol/quinone metabolism; menaquinone biosynthesis.</text>
</comment>
<dbReference type="EMBL" id="PNHF01000004">
    <property type="protein sequence ID" value="PMC63032.1"/>
    <property type="molecule type" value="Genomic_DNA"/>
</dbReference>
<evidence type="ECO:0000256" key="4">
    <source>
        <dbReference type="ARBA" id="ARBA00023052"/>
    </source>
</evidence>
<evidence type="ECO:0000259" key="8">
    <source>
        <dbReference type="Pfam" id="PF02776"/>
    </source>
</evidence>
<keyword evidence="3 6" id="KW-0460">Magnesium</keyword>
<evidence type="ECO:0000256" key="3">
    <source>
        <dbReference type="ARBA" id="ARBA00022842"/>
    </source>
</evidence>
<feature type="domain" description="Thiamine pyrophosphate enzyme N-terminal TPP-binding" evidence="8">
    <location>
        <begin position="36"/>
        <end position="148"/>
    </location>
</feature>
<dbReference type="RefSeq" id="WP_102212170.1">
    <property type="nucleotide sequence ID" value="NZ_PNHF01000004.1"/>
</dbReference>
<reference evidence="9 10" key="1">
    <citation type="submission" date="2017-09" db="EMBL/GenBank/DDBJ databases">
        <title>Bacterial strain isolated from the female urinary microbiota.</title>
        <authorList>
            <person name="Thomas-White K."/>
            <person name="Kumar N."/>
            <person name="Forster S."/>
            <person name="Putonti C."/>
            <person name="Lawley T."/>
            <person name="Wolfe A.J."/>
        </authorList>
    </citation>
    <scope>NUCLEOTIDE SEQUENCE [LARGE SCALE GENOMIC DNA]</scope>
    <source>
        <strain evidence="9 10">UMB0908</strain>
    </source>
</reference>
<dbReference type="PANTHER" id="PTHR42916">
    <property type="entry name" value="2-SUCCINYL-5-ENOLPYRUVYL-6-HYDROXY-3-CYCLOHEXENE-1-CARBOXYLATE SYNTHASE"/>
    <property type="match status" value="1"/>
</dbReference>
<comment type="caution">
    <text evidence="9">The sequence shown here is derived from an EMBL/GenBank/DDBJ whole genome shotgun (WGS) entry which is preliminary data.</text>
</comment>
<evidence type="ECO:0000256" key="5">
    <source>
        <dbReference type="ARBA" id="ARBA00023211"/>
    </source>
</evidence>
<keyword evidence="5 6" id="KW-0464">Manganese</keyword>
<dbReference type="SUPFAM" id="SSF52518">
    <property type="entry name" value="Thiamin diphosphate-binding fold (THDP-binding)"/>
    <property type="match status" value="2"/>
</dbReference>
<feature type="region of interest" description="Disordered" evidence="7">
    <location>
        <begin position="1"/>
        <end position="24"/>
    </location>
</feature>
<dbReference type="NCBIfam" id="TIGR00173">
    <property type="entry name" value="menD"/>
    <property type="match status" value="1"/>
</dbReference>
<dbReference type="PANTHER" id="PTHR42916:SF1">
    <property type="entry name" value="PROTEIN PHYLLO, CHLOROPLASTIC"/>
    <property type="match status" value="1"/>
</dbReference>
<dbReference type="Pfam" id="PF02776">
    <property type="entry name" value="TPP_enzyme_N"/>
    <property type="match status" value="1"/>
</dbReference>
<comment type="cofactor">
    <cofactor evidence="6">
        <name>Mg(2+)</name>
        <dbReference type="ChEBI" id="CHEBI:18420"/>
    </cofactor>
    <cofactor evidence="6">
        <name>Mn(2+)</name>
        <dbReference type="ChEBI" id="CHEBI:29035"/>
    </cofactor>
</comment>
<dbReference type="STRING" id="1725.WU86_09670"/>
<keyword evidence="2 6" id="KW-0479">Metal-binding</keyword>
<evidence type="ECO:0000256" key="1">
    <source>
        <dbReference type="ARBA" id="ARBA00022679"/>
    </source>
</evidence>
<dbReference type="GO" id="GO:0030976">
    <property type="term" value="F:thiamine pyrophosphate binding"/>
    <property type="evidence" value="ECO:0007669"/>
    <property type="project" value="UniProtKB-UniRule"/>
</dbReference>
<dbReference type="Gene3D" id="3.40.50.1220">
    <property type="entry name" value="TPP-binding domain"/>
    <property type="match status" value="1"/>
</dbReference>
<sequence length="589" mass="60521">MDGNGNDRNAAPSEENAEARAAARSVAPAAPSEIVAGLIVDELIRCGTREAVVCPGSRSAPLARALLSAERAGRLRLHVRADERSAAFLALGLATATGTVTPVAVTSGTAVANLLPAMVEATYSGVPLMALTADRPASYRGTGANQTIVQDRLFDDASVSEVDVDGTAPVTESGARALRARVDRLVAAALASGRGGAVHLNVRLVEPLVPDDDEHLPELPAGRGDGPWTELRHLAAVKVGNVGVAKLDLGKKTLVIAGSGAPDLPALADVPTIAEPNAPAPETPVHPLSAATFARDDRRPEQIVVLGRPTLHRGVARLLADPRIDVTVVAAGDDYPDVSANARRVVAAVEVSGECPDQWLDVCEAASELGASAVRDVLGETADELTGLHVAAAVADSLRTGEQLVLGASNPVRDASWAGLPFPGVDVHAGRGAAGIDGTVATAVGVALARDRAHADEIRPPRTLALMGDLTFLHDAGALNIGPAEPRPESLTIVVANDSGGGIFETLEAGAPALRGGFERVFGTPHTVDIAALCDAYGVAHEETADLGDLLALLHPDTDVDGIRVIEVTTSRAGRRELHDVLARKAALG</sequence>
<keyword evidence="1 6" id="KW-0808">Transferase</keyword>
<dbReference type="InterPro" id="IPR004433">
    <property type="entry name" value="MenaQ_synth_MenD"/>
</dbReference>
<dbReference type="CDD" id="cd07037">
    <property type="entry name" value="TPP_PYR_MenD"/>
    <property type="match status" value="1"/>
</dbReference>
<dbReference type="UniPathway" id="UPA01057">
    <property type="reaction ID" value="UER00164"/>
</dbReference>
<comment type="similarity">
    <text evidence="6">Belongs to the TPP enzyme family. MenD subfamily.</text>
</comment>
<dbReference type="PIRSF" id="PIRSF004983">
    <property type="entry name" value="MenD"/>
    <property type="match status" value="1"/>
</dbReference>
<comment type="catalytic activity">
    <reaction evidence="6">
        <text>isochorismate + 2-oxoglutarate + H(+) = 5-enolpyruvoyl-6-hydroxy-2-succinyl-cyclohex-3-ene-1-carboxylate + CO2</text>
        <dbReference type="Rhea" id="RHEA:25593"/>
        <dbReference type="ChEBI" id="CHEBI:15378"/>
        <dbReference type="ChEBI" id="CHEBI:16526"/>
        <dbReference type="ChEBI" id="CHEBI:16810"/>
        <dbReference type="ChEBI" id="CHEBI:29780"/>
        <dbReference type="ChEBI" id="CHEBI:58818"/>
        <dbReference type="EC" id="2.2.1.9"/>
    </reaction>
</comment>
<name>A0A2N6T148_9CORY</name>
<gene>
    <name evidence="6" type="primary">menD</name>
    <name evidence="9" type="ORF">CJ204_02950</name>
</gene>
<keyword evidence="6" id="KW-0474">Menaquinone biosynthesis</keyword>
<evidence type="ECO:0000256" key="2">
    <source>
        <dbReference type="ARBA" id="ARBA00022723"/>
    </source>
</evidence>
<dbReference type="CDD" id="cd02009">
    <property type="entry name" value="TPP_SHCHC_synthase"/>
    <property type="match status" value="1"/>
</dbReference>